<keyword evidence="6" id="KW-0812">Transmembrane</keyword>
<dbReference type="CDD" id="cd00707">
    <property type="entry name" value="Pancreat_lipase_like"/>
    <property type="match status" value="1"/>
</dbReference>
<dbReference type="GO" id="GO:0016042">
    <property type="term" value="P:lipid catabolic process"/>
    <property type="evidence" value="ECO:0007669"/>
    <property type="project" value="TreeGrafter"/>
</dbReference>
<evidence type="ECO:0000256" key="3">
    <source>
        <dbReference type="ARBA" id="ARBA00022525"/>
    </source>
</evidence>
<organism evidence="8 9">
    <name type="scientific">Oedothorax gibbosus</name>
    <dbReference type="NCBI Taxonomy" id="931172"/>
    <lineage>
        <taxon>Eukaryota</taxon>
        <taxon>Metazoa</taxon>
        <taxon>Ecdysozoa</taxon>
        <taxon>Arthropoda</taxon>
        <taxon>Chelicerata</taxon>
        <taxon>Arachnida</taxon>
        <taxon>Araneae</taxon>
        <taxon>Araneomorphae</taxon>
        <taxon>Entelegynae</taxon>
        <taxon>Araneoidea</taxon>
        <taxon>Linyphiidae</taxon>
        <taxon>Erigoninae</taxon>
        <taxon>Oedothorax</taxon>
    </lineage>
</organism>
<sequence>MRVMPKGFTAAPERQMAVVESQLELPEEVGRMERSSQRHLTDTKVLLRKGFPSRASGQWCHASGGTSLFVAALACSFLHSTMAALIIVLLLLSIARGQQQNAEQDSLLSRCFDRWGCLSIGEPFFSSLRPISLFPMHPDSLDPQFLLVTRAAPDVFQRLQAASNASFTHFDPIRPTKFIIHGFRETGYQDWIKELIRELLTSDDFNVISVDWRFGASQSYPQAAANTRSLGLVVGDFIDHLQKNYRIPPSDIHIIGYNLGAHAAGYVGDQIPRLGRITGLDPAGPYFEDTDPRVRLDKNDALFVDVIHTDSPPAAQVAGMLQPVGHLDFYPTPGWRRTGCSLLEGIKSFRRCKAVHAPELFTESINMDCPFYGYMCDSYANFTSGQCDRGCGSDMSQCAPMGYKSEEWLRVTSSEPMTMFLETGLEEPFCRYHYHVNVLLSGQEESRRSHNETGLLFVRLTGTKGRTALLQSTPKPVVFSRGSALEFVLSAGNVGRLLRVDALWSPLQPLGEPAIKVHSVRITNLETTYREVFCGNEDPITPERIKVFFRGGAC</sequence>
<comment type="subcellular location">
    <subcellularLocation>
        <location evidence="1">Secreted</location>
    </subcellularLocation>
</comment>
<proteinExistence type="inferred from homology"/>
<dbReference type="PANTHER" id="PTHR11610">
    <property type="entry name" value="LIPASE"/>
    <property type="match status" value="1"/>
</dbReference>
<dbReference type="InterPro" id="IPR002331">
    <property type="entry name" value="Lipase_panc"/>
</dbReference>
<comment type="caution">
    <text evidence="8">The sequence shown here is derived from an EMBL/GenBank/DDBJ whole genome shotgun (WGS) entry which is preliminary data.</text>
</comment>
<reference evidence="8 9" key="1">
    <citation type="journal article" date="2022" name="Nat. Ecol. Evol.">
        <title>A masculinizing supergene underlies an exaggerated male reproductive morph in a spider.</title>
        <authorList>
            <person name="Hendrickx F."/>
            <person name="De Corte Z."/>
            <person name="Sonet G."/>
            <person name="Van Belleghem S.M."/>
            <person name="Kostlbacher S."/>
            <person name="Vangestel C."/>
        </authorList>
    </citation>
    <scope>NUCLEOTIDE SEQUENCE [LARGE SCALE GENOMIC DNA]</scope>
    <source>
        <strain evidence="8">W744_W776</strain>
    </source>
</reference>
<evidence type="ECO:0000256" key="5">
    <source>
        <dbReference type="RuleBase" id="RU004262"/>
    </source>
</evidence>
<accession>A0AAV6UQN8</accession>
<evidence type="ECO:0000313" key="8">
    <source>
        <dbReference type="EMBL" id="KAG8186043.1"/>
    </source>
</evidence>
<evidence type="ECO:0000256" key="2">
    <source>
        <dbReference type="ARBA" id="ARBA00010701"/>
    </source>
</evidence>
<dbReference type="EMBL" id="JAFNEN010000315">
    <property type="protein sequence ID" value="KAG8186043.1"/>
    <property type="molecule type" value="Genomic_DNA"/>
</dbReference>
<keyword evidence="6" id="KW-1133">Transmembrane helix</keyword>
<evidence type="ECO:0000256" key="1">
    <source>
        <dbReference type="ARBA" id="ARBA00004613"/>
    </source>
</evidence>
<dbReference type="PANTHER" id="PTHR11610:SF185">
    <property type="entry name" value="LD47264P"/>
    <property type="match status" value="1"/>
</dbReference>
<name>A0AAV6UQN8_9ARAC</name>
<dbReference type="SUPFAM" id="SSF49723">
    <property type="entry name" value="Lipase/lipooxygenase domain (PLAT/LH2 domain)"/>
    <property type="match status" value="1"/>
</dbReference>
<dbReference type="SUPFAM" id="SSF53474">
    <property type="entry name" value="alpha/beta-Hydrolases"/>
    <property type="match status" value="1"/>
</dbReference>
<dbReference type="InterPro" id="IPR029058">
    <property type="entry name" value="AB_hydrolase_fold"/>
</dbReference>
<evidence type="ECO:0000256" key="4">
    <source>
        <dbReference type="ARBA" id="ARBA00023157"/>
    </source>
</evidence>
<dbReference type="InterPro" id="IPR013818">
    <property type="entry name" value="Lipase"/>
</dbReference>
<keyword evidence="4" id="KW-1015">Disulfide bond</keyword>
<keyword evidence="3" id="KW-0964">Secreted</keyword>
<dbReference type="Proteomes" id="UP000827092">
    <property type="component" value="Unassembled WGS sequence"/>
</dbReference>
<dbReference type="InterPro" id="IPR000734">
    <property type="entry name" value="TAG_lipase"/>
</dbReference>
<evidence type="ECO:0000256" key="6">
    <source>
        <dbReference type="SAM" id="Phobius"/>
    </source>
</evidence>
<dbReference type="AlphaFoldDB" id="A0AAV6UQN8"/>
<comment type="similarity">
    <text evidence="2 5">Belongs to the AB hydrolase superfamily. Lipase family.</text>
</comment>
<dbReference type="InterPro" id="IPR033906">
    <property type="entry name" value="Lipase_N"/>
</dbReference>
<keyword evidence="6" id="KW-0472">Membrane</keyword>
<dbReference type="Pfam" id="PF00151">
    <property type="entry name" value="Lipase"/>
    <property type="match status" value="1"/>
</dbReference>
<protein>
    <recommendedName>
        <fullName evidence="7">Lipase domain-containing protein</fullName>
    </recommendedName>
</protein>
<feature type="transmembrane region" description="Helical" evidence="6">
    <location>
        <begin position="68"/>
        <end position="92"/>
    </location>
</feature>
<dbReference type="PRINTS" id="PR00823">
    <property type="entry name" value="PANCLIPASE"/>
</dbReference>
<evidence type="ECO:0000313" key="9">
    <source>
        <dbReference type="Proteomes" id="UP000827092"/>
    </source>
</evidence>
<dbReference type="Gene3D" id="3.40.50.1820">
    <property type="entry name" value="alpha/beta hydrolase"/>
    <property type="match status" value="1"/>
</dbReference>
<dbReference type="InterPro" id="IPR036392">
    <property type="entry name" value="PLAT/LH2_dom_sf"/>
</dbReference>
<evidence type="ECO:0000259" key="7">
    <source>
        <dbReference type="Pfam" id="PF00151"/>
    </source>
</evidence>
<dbReference type="GO" id="GO:0005615">
    <property type="term" value="C:extracellular space"/>
    <property type="evidence" value="ECO:0007669"/>
    <property type="project" value="TreeGrafter"/>
</dbReference>
<gene>
    <name evidence="8" type="ORF">JTE90_007429</name>
</gene>
<dbReference type="PRINTS" id="PR00821">
    <property type="entry name" value="TAGLIPASE"/>
</dbReference>
<feature type="domain" description="Lipase" evidence="7">
    <location>
        <begin position="111"/>
        <end position="429"/>
    </location>
</feature>
<dbReference type="GO" id="GO:0004806">
    <property type="term" value="F:triacylglycerol lipase activity"/>
    <property type="evidence" value="ECO:0007669"/>
    <property type="project" value="InterPro"/>
</dbReference>
<dbReference type="Gene3D" id="2.60.60.20">
    <property type="entry name" value="PLAT/LH2 domain"/>
    <property type="match status" value="1"/>
</dbReference>
<keyword evidence="9" id="KW-1185">Reference proteome</keyword>